<dbReference type="RefSeq" id="XP_033533958.1">
    <property type="nucleotide sequence ID" value="XM_033675222.1"/>
</dbReference>
<keyword evidence="3 6" id="KW-1133">Transmembrane helix</keyword>
<dbReference type="Pfam" id="PF04479">
    <property type="entry name" value="RTA1"/>
    <property type="match status" value="1"/>
</dbReference>
<evidence type="ECO:0000256" key="3">
    <source>
        <dbReference type="ARBA" id="ARBA00022989"/>
    </source>
</evidence>
<feature type="transmembrane region" description="Helical" evidence="6">
    <location>
        <begin position="198"/>
        <end position="218"/>
    </location>
</feature>
<dbReference type="OrthoDB" id="3358017at2759"/>
<name>A0A6G1G2I8_9PEZI</name>
<proteinExistence type="predicted"/>
<keyword evidence="4 6" id="KW-0472">Membrane</keyword>
<sequence>MAQEERVWLSSPSFPLSIIGAIVYAIPFLIIFYQTIIQYRAWFFTCVVFGAAMEVAGYAARSYSAKFQYEVAPFAIQSTFIVIAPVFIAAGNYLLIGRLIRAVLPPTHHRIFRVPARLLTRIFVAFDVLSCLIQASGSGIASSNDWEGSTVETGTNVLIGGLSLQVATFTVYMCIFSRFHWLANRMEVEDTPAGWRKVILAVYVSSSLILVRSVYRVIEFAQGIHGYAFTHEWIFWVFEAIPMLIAISIFCLYHPSRFLGRRGGMQHVELAAKREQDSSASSERRQDGGVLEV</sequence>
<feature type="transmembrane region" description="Helical" evidence="6">
    <location>
        <begin position="41"/>
        <end position="60"/>
    </location>
</feature>
<gene>
    <name evidence="7 9" type="ORF">P152DRAFT_32355</name>
</gene>
<reference evidence="9" key="3">
    <citation type="submission" date="2025-04" db="UniProtKB">
        <authorList>
            <consortium name="RefSeq"/>
        </authorList>
    </citation>
    <scope>IDENTIFICATION</scope>
    <source>
        <strain evidence="9">CBS 781.70</strain>
    </source>
</reference>
<evidence type="ECO:0000256" key="4">
    <source>
        <dbReference type="ARBA" id="ARBA00023136"/>
    </source>
</evidence>
<dbReference type="PANTHER" id="PTHR31465">
    <property type="entry name" value="PROTEIN RTA1-RELATED"/>
    <property type="match status" value="1"/>
</dbReference>
<reference evidence="9" key="2">
    <citation type="submission" date="2020-04" db="EMBL/GenBank/DDBJ databases">
        <authorList>
            <consortium name="NCBI Genome Project"/>
        </authorList>
    </citation>
    <scope>NUCLEOTIDE SEQUENCE</scope>
    <source>
        <strain evidence="9">CBS 781.70</strain>
    </source>
</reference>
<evidence type="ECO:0000256" key="2">
    <source>
        <dbReference type="ARBA" id="ARBA00022692"/>
    </source>
</evidence>
<feature type="compositionally biased region" description="Basic and acidic residues" evidence="5">
    <location>
        <begin position="272"/>
        <end position="287"/>
    </location>
</feature>
<protein>
    <submittedName>
        <fullName evidence="7 9">RTA1-domain-containing protein</fullName>
    </submittedName>
</protein>
<evidence type="ECO:0000256" key="6">
    <source>
        <dbReference type="SAM" id="Phobius"/>
    </source>
</evidence>
<feature type="transmembrane region" description="Helical" evidence="6">
    <location>
        <begin position="14"/>
        <end position="34"/>
    </location>
</feature>
<evidence type="ECO:0000313" key="9">
    <source>
        <dbReference type="RefSeq" id="XP_033533958.1"/>
    </source>
</evidence>
<feature type="transmembrane region" description="Helical" evidence="6">
    <location>
        <begin position="72"/>
        <end position="97"/>
    </location>
</feature>
<organism evidence="7">
    <name type="scientific">Eremomyces bilateralis CBS 781.70</name>
    <dbReference type="NCBI Taxonomy" id="1392243"/>
    <lineage>
        <taxon>Eukaryota</taxon>
        <taxon>Fungi</taxon>
        <taxon>Dikarya</taxon>
        <taxon>Ascomycota</taxon>
        <taxon>Pezizomycotina</taxon>
        <taxon>Dothideomycetes</taxon>
        <taxon>Dothideomycetes incertae sedis</taxon>
        <taxon>Eremomycetales</taxon>
        <taxon>Eremomycetaceae</taxon>
        <taxon>Eremomyces</taxon>
    </lineage>
</organism>
<dbReference type="GeneID" id="54415792"/>
<comment type="subcellular location">
    <subcellularLocation>
        <location evidence="1">Membrane</location>
        <topology evidence="1">Multi-pass membrane protein</topology>
    </subcellularLocation>
</comment>
<evidence type="ECO:0000256" key="5">
    <source>
        <dbReference type="SAM" id="MobiDB-lite"/>
    </source>
</evidence>
<accession>A0A6G1G2I8</accession>
<keyword evidence="8" id="KW-1185">Reference proteome</keyword>
<evidence type="ECO:0000256" key="1">
    <source>
        <dbReference type="ARBA" id="ARBA00004141"/>
    </source>
</evidence>
<reference evidence="7 9" key="1">
    <citation type="submission" date="2020-01" db="EMBL/GenBank/DDBJ databases">
        <authorList>
            <consortium name="DOE Joint Genome Institute"/>
            <person name="Haridas S."/>
            <person name="Albert R."/>
            <person name="Binder M."/>
            <person name="Bloem J."/>
            <person name="Labutti K."/>
            <person name="Salamov A."/>
            <person name="Andreopoulos B."/>
            <person name="Baker S.E."/>
            <person name="Barry K."/>
            <person name="Bills G."/>
            <person name="Bluhm B.H."/>
            <person name="Cannon C."/>
            <person name="Castanera R."/>
            <person name="Culley D.E."/>
            <person name="Daum C."/>
            <person name="Ezra D."/>
            <person name="Gonzalez J.B."/>
            <person name="Henrissat B."/>
            <person name="Kuo A."/>
            <person name="Liang C."/>
            <person name="Lipzen A."/>
            <person name="Lutzoni F."/>
            <person name="Magnuson J."/>
            <person name="Mondo S."/>
            <person name="Nolan M."/>
            <person name="Ohm R."/>
            <person name="Pangilinan J."/>
            <person name="Park H.-J."/>
            <person name="Ramirez L."/>
            <person name="Alfaro M."/>
            <person name="Sun H."/>
            <person name="Tritt A."/>
            <person name="Yoshinaga Y."/>
            <person name="Zwiers L.-H."/>
            <person name="Turgeon B.G."/>
            <person name="Goodwin S.B."/>
            <person name="Spatafora J.W."/>
            <person name="Crous P.W."/>
            <person name="Grigoriev I.V."/>
        </authorList>
    </citation>
    <scope>NUCLEOTIDE SEQUENCE</scope>
    <source>
        <strain evidence="7 9">CBS 781.70</strain>
    </source>
</reference>
<evidence type="ECO:0000313" key="7">
    <source>
        <dbReference type="EMBL" id="KAF1812327.1"/>
    </source>
</evidence>
<dbReference type="GO" id="GO:0016020">
    <property type="term" value="C:membrane"/>
    <property type="evidence" value="ECO:0007669"/>
    <property type="project" value="UniProtKB-SubCell"/>
</dbReference>
<feature type="transmembrane region" description="Helical" evidence="6">
    <location>
        <begin position="118"/>
        <end position="137"/>
    </location>
</feature>
<dbReference type="PANTHER" id="PTHR31465:SF32">
    <property type="entry name" value="DOMAIN PROTEIN, PUTATIVE-RELATED"/>
    <property type="match status" value="1"/>
</dbReference>
<evidence type="ECO:0000313" key="8">
    <source>
        <dbReference type="Proteomes" id="UP000504638"/>
    </source>
</evidence>
<dbReference type="Proteomes" id="UP000504638">
    <property type="component" value="Unplaced"/>
</dbReference>
<keyword evidence="2 6" id="KW-0812">Transmembrane</keyword>
<feature type="region of interest" description="Disordered" evidence="5">
    <location>
        <begin position="272"/>
        <end position="293"/>
    </location>
</feature>
<dbReference type="AlphaFoldDB" id="A0A6G1G2I8"/>
<feature type="transmembrane region" description="Helical" evidence="6">
    <location>
        <begin position="233"/>
        <end position="253"/>
    </location>
</feature>
<feature type="transmembrane region" description="Helical" evidence="6">
    <location>
        <begin position="157"/>
        <end position="177"/>
    </location>
</feature>
<dbReference type="InterPro" id="IPR007568">
    <property type="entry name" value="RTA1"/>
</dbReference>
<dbReference type="EMBL" id="ML975158">
    <property type="protein sequence ID" value="KAF1812327.1"/>
    <property type="molecule type" value="Genomic_DNA"/>
</dbReference>